<dbReference type="EMBL" id="JACYNN010000034">
    <property type="protein sequence ID" value="MBD8109107.1"/>
    <property type="molecule type" value="Genomic_DNA"/>
</dbReference>
<keyword evidence="5" id="KW-1185">Reference proteome</keyword>
<evidence type="ECO:0000313" key="2">
    <source>
        <dbReference type="EMBL" id="MBD8109107.1"/>
    </source>
</evidence>
<proteinExistence type="predicted"/>
<evidence type="ECO:0000256" key="1">
    <source>
        <dbReference type="SAM" id="Coils"/>
    </source>
</evidence>
<reference evidence="2 5" key="2">
    <citation type="journal article" date="2020" name="FEMS Microbiol. Ecol.">
        <title>Temporal dynamics of bacterial communities during seed development and maturation.</title>
        <authorList>
            <person name="Chesneau G."/>
            <person name="Torres-Cortes G."/>
            <person name="Briand M."/>
            <person name="Darrasse A."/>
            <person name="Preveaux A."/>
            <person name="Marais C."/>
            <person name="Jacques M.A."/>
            <person name="Shade A."/>
            <person name="Barret M."/>
        </authorList>
    </citation>
    <scope>NUCLEOTIDE SEQUENCE [LARGE SCALE GENOMIC DNA]</scope>
    <source>
        <strain evidence="2 5">CFBP13732</strain>
    </source>
</reference>
<dbReference type="InterPro" id="IPR004929">
    <property type="entry name" value="I-spanin"/>
</dbReference>
<gene>
    <name evidence="3" type="ORF">EpCFBP13511_22430</name>
    <name evidence="2" type="ORF">IFT93_22350</name>
</gene>
<evidence type="ECO:0000313" key="4">
    <source>
        <dbReference type="Proteomes" id="UP000306393"/>
    </source>
</evidence>
<dbReference type="Proteomes" id="UP000661012">
    <property type="component" value="Unassembled WGS sequence"/>
</dbReference>
<evidence type="ECO:0000313" key="5">
    <source>
        <dbReference type="Proteomes" id="UP000661012"/>
    </source>
</evidence>
<accession>A0A4V5U8C2</accession>
<dbReference type="GO" id="GO:0044659">
    <property type="term" value="P:viral release from host cell by cytolysis"/>
    <property type="evidence" value="ECO:0007669"/>
    <property type="project" value="InterPro"/>
</dbReference>
<feature type="coiled-coil region" evidence="1">
    <location>
        <begin position="64"/>
        <end position="91"/>
    </location>
</feature>
<protein>
    <submittedName>
        <fullName evidence="2">Lysis protein</fullName>
    </submittedName>
</protein>
<sequence>MNLRIAAVVAAALIFTGLSWSVSHYRQESVLWQQREKAASDSARAQAVALNKLQLQQQGLAALDKRYAEKADETERENAALRDELARGARRMYVSGHAARTDRSASATAGSVGNDAPVKLPAATGQHVLSVREGIIRDQQKMRYLQDYVRRFCLREEGEHYSENTGKAINENR</sequence>
<reference evidence="3 4" key="1">
    <citation type="journal article" date="2019" name="Sci. Rep.">
        <title>Differences in resource use lead to coexistence of seed-transmitted microbial populations.</title>
        <authorList>
            <person name="Torres-Cortes G."/>
            <person name="Garcia B.J."/>
            <person name="Compant S."/>
            <person name="Rezki S."/>
            <person name="Jones P."/>
            <person name="Preveaux A."/>
            <person name="Briand M."/>
            <person name="Roulet A."/>
            <person name="Bouchez O."/>
            <person name="Jacobson D."/>
            <person name="Barret M."/>
        </authorList>
    </citation>
    <scope>NUCLEOTIDE SEQUENCE [LARGE SCALE GENOMIC DNA]</scope>
    <source>
        <strain evidence="3 4">CFBP13511</strain>
    </source>
</reference>
<dbReference type="OrthoDB" id="6466046at2"/>
<dbReference type="AlphaFoldDB" id="A0A4V5U8C2"/>
<dbReference type="Proteomes" id="UP000306393">
    <property type="component" value="Unassembled WGS sequence"/>
</dbReference>
<evidence type="ECO:0000313" key="3">
    <source>
        <dbReference type="EMBL" id="TKJ83627.1"/>
    </source>
</evidence>
<name>A0A4V5U8C2_9GAMM</name>
<dbReference type="Pfam" id="PF03245">
    <property type="entry name" value="Phage_lysis"/>
    <property type="match status" value="1"/>
</dbReference>
<comment type="caution">
    <text evidence="3">The sequence shown here is derived from an EMBL/GenBank/DDBJ whole genome shotgun (WGS) entry which is preliminary data.</text>
</comment>
<keyword evidence="1" id="KW-0175">Coiled coil</keyword>
<organism evidence="3 4">
    <name type="scientific">Erwinia persicina</name>
    <dbReference type="NCBI Taxonomy" id="55211"/>
    <lineage>
        <taxon>Bacteria</taxon>
        <taxon>Pseudomonadati</taxon>
        <taxon>Pseudomonadota</taxon>
        <taxon>Gammaproteobacteria</taxon>
        <taxon>Enterobacterales</taxon>
        <taxon>Erwiniaceae</taxon>
        <taxon>Erwinia</taxon>
    </lineage>
</organism>
<dbReference type="RefSeq" id="WP_137270114.1">
    <property type="nucleotide sequence ID" value="NZ_JACYMQ010000020.1"/>
</dbReference>
<dbReference type="EMBL" id="QGAC01000035">
    <property type="protein sequence ID" value="TKJ83627.1"/>
    <property type="molecule type" value="Genomic_DNA"/>
</dbReference>